<comment type="cofactor">
    <cofactor evidence="6">
        <name>Mg(2+)</name>
        <dbReference type="ChEBI" id="CHEBI:18420"/>
    </cofactor>
</comment>
<feature type="binding site" evidence="6">
    <location>
        <position position="46"/>
    </location>
    <ligand>
        <name>(6S)-NADPHX</name>
        <dbReference type="ChEBI" id="CHEBI:64076"/>
    </ligand>
</feature>
<evidence type="ECO:0000313" key="8">
    <source>
        <dbReference type="EMBL" id="MDC7684899.1"/>
    </source>
</evidence>
<comment type="catalytic activity">
    <reaction evidence="6">
        <text>(6S)-NADPHX + ADP = AMP + phosphate + NADPH + H(+)</text>
        <dbReference type="Rhea" id="RHEA:32235"/>
        <dbReference type="ChEBI" id="CHEBI:15378"/>
        <dbReference type="ChEBI" id="CHEBI:43474"/>
        <dbReference type="ChEBI" id="CHEBI:57783"/>
        <dbReference type="ChEBI" id="CHEBI:64076"/>
        <dbReference type="ChEBI" id="CHEBI:456215"/>
        <dbReference type="ChEBI" id="CHEBI:456216"/>
        <dbReference type="EC" id="4.2.1.136"/>
    </reaction>
</comment>
<reference evidence="8 9" key="1">
    <citation type="submission" date="2023-01" db="EMBL/GenBank/DDBJ databases">
        <title>Novel species of the genus Asticcacaulis isolated from rivers.</title>
        <authorList>
            <person name="Lu H."/>
        </authorList>
    </citation>
    <scope>NUCLEOTIDE SEQUENCE [LARGE SCALE GENOMIC DNA]</scope>
    <source>
        <strain evidence="8 9">BYS171W</strain>
    </source>
</reference>
<dbReference type="PROSITE" id="PS51383">
    <property type="entry name" value="YJEF_C_3"/>
    <property type="match status" value="1"/>
</dbReference>
<evidence type="ECO:0000313" key="9">
    <source>
        <dbReference type="Proteomes" id="UP001214854"/>
    </source>
</evidence>
<comment type="catalytic activity">
    <reaction evidence="6">
        <text>(6S)-NADHX + ADP = AMP + phosphate + NADH + H(+)</text>
        <dbReference type="Rhea" id="RHEA:32223"/>
        <dbReference type="ChEBI" id="CHEBI:15378"/>
        <dbReference type="ChEBI" id="CHEBI:43474"/>
        <dbReference type="ChEBI" id="CHEBI:57945"/>
        <dbReference type="ChEBI" id="CHEBI:64074"/>
        <dbReference type="ChEBI" id="CHEBI:456215"/>
        <dbReference type="ChEBI" id="CHEBI:456216"/>
        <dbReference type="EC" id="4.2.1.136"/>
    </reaction>
</comment>
<dbReference type="EC" id="4.2.1.136" evidence="6"/>
<comment type="caution">
    <text evidence="6">Lacks conserved residue(s) required for the propagation of feature annotation.</text>
</comment>
<evidence type="ECO:0000256" key="6">
    <source>
        <dbReference type="HAMAP-Rule" id="MF_01965"/>
    </source>
</evidence>
<comment type="subunit">
    <text evidence="6">Homotetramer.</text>
</comment>
<dbReference type="PANTHER" id="PTHR12592:SF0">
    <property type="entry name" value="ATP-DEPENDENT (S)-NAD(P)H-HYDRATE DEHYDRATASE"/>
    <property type="match status" value="1"/>
</dbReference>
<feature type="binding site" evidence="6">
    <location>
        <begin position="197"/>
        <end position="201"/>
    </location>
    <ligand>
        <name>AMP</name>
        <dbReference type="ChEBI" id="CHEBI:456215"/>
    </ligand>
</feature>
<dbReference type="Gene3D" id="3.40.1190.20">
    <property type="match status" value="1"/>
</dbReference>
<comment type="caution">
    <text evidence="8">The sequence shown here is derived from an EMBL/GenBank/DDBJ whole genome shotgun (WGS) entry which is preliminary data.</text>
</comment>
<dbReference type="CDD" id="cd01171">
    <property type="entry name" value="YXKO-related"/>
    <property type="match status" value="1"/>
</dbReference>
<evidence type="ECO:0000259" key="7">
    <source>
        <dbReference type="PROSITE" id="PS51383"/>
    </source>
</evidence>
<feature type="binding site" evidence="6">
    <location>
        <position position="160"/>
    </location>
    <ligand>
        <name>(6S)-NADPHX</name>
        <dbReference type="ChEBI" id="CHEBI:64076"/>
    </ligand>
</feature>
<dbReference type="HAMAP" id="MF_01965">
    <property type="entry name" value="NADHX_dehydratase"/>
    <property type="match status" value="1"/>
</dbReference>
<dbReference type="EMBL" id="JAQQKX010000017">
    <property type="protein sequence ID" value="MDC7684899.1"/>
    <property type="molecule type" value="Genomic_DNA"/>
</dbReference>
<evidence type="ECO:0000256" key="5">
    <source>
        <dbReference type="ARBA" id="ARBA00023239"/>
    </source>
</evidence>
<dbReference type="SUPFAM" id="SSF53613">
    <property type="entry name" value="Ribokinase-like"/>
    <property type="match status" value="1"/>
</dbReference>
<dbReference type="Proteomes" id="UP001214854">
    <property type="component" value="Unassembled WGS sequence"/>
</dbReference>
<feature type="binding site" evidence="6">
    <location>
        <position position="226"/>
    </location>
    <ligand>
        <name>AMP</name>
        <dbReference type="ChEBI" id="CHEBI:456215"/>
    </ligand>
</feature>
<accession>A0ABT5HXV5</accession>
<evidence type="ECO:0000256" key="4">
    <source>
        <dbReference type="ARBA" id="ARBA00023027"/>
    </source>
</evidence>
<keyword evidence="1 6" id="KW-0547">Nucleotide-binding</keyword>
<name>A0ABT5HXV5_9CAUL</name>
<keyword evidence="9" id="KW-1185">Reference proteome</keyword>
<evidence type="ECO:0000256" key="3">
    <source>
        <dbReference type="ARBA" id="ARBA00022857"/>
    </source>
</evidence>
<proteinExistence type="inferred from homology"/>
<feature type="domain" description="YjeF C-terminal" evidence="7">
    <location>
        <begin position="11"/>
        <end position="281"/>
    </location>
</feature>
<evidence type="ECO:0000256" key="1">
    <source>
        <dbReference type="ARBA" id="ARBA00022741"/>
    </source>
</evidence>
<gene>
    <name evidence="6" type="primary">nnrD</name>
    <name evidence="8" type="ORF">PQU92_16565</name>
</gene>
<protein>
    <recommendedName>
        <fullName evidence="6">ADP-dependent (S)-NAD(P)H-hydrate dehydratase</fullName>
        <ecNumber evidence="6">4.2.1.136</ecNumber>
    </recommendedName>
    <alternativeName>
        <fullName evidence="6">ADP-dependent NAD(P)HX dehydratase</fullName>
    </alternativeName>
</protein>
<comment type="similarity">
    <text evidence="6">Belongs to the NnrD/CARKD family.</text>
</comment>
<dbReference type="InterPro" id="IPR029056">
    <property type="entry name" value="Ribokinase-like"/>
</dbReference>
<dbReference type="RefSeq" id="WP_272749377.1">
    <property type="nucleotide sequence ID" value="NZ_JAQQKX010000017.1"/>
</dbReference>
<comment type="function">
    <text evidence="6">Catalyzes the dehydration of the S-form of NAD(P)HX at the expense of ADP, which is converted to AMP. Together with NAD(P)HX epimerase, which catalyzes the epimerization of the S- and R-forms, the enzyme allows the repair of both epimers of NAD(P)HX, a damaged form of NAD(P)H that is a result of enzymatic or heat-dependent hydration.</text>
</comment>
<organism evidence="8 9">
    <name type="scientific">Asticcacaulis aquaticus</name>
    <dbReference type="NCBI Taxonomy" id="2984212"/>
    <lineage>
        <taxon>Bacteria</taxon>
        <taxon>Pseudomonadati</taxon>
        <taxon>Pseudomonadota</taxon>
        <taxon>Alphaproteobacteria</taxon>
        <taxon>Caulobacterales</taxon>
        <taxon>Caulobacteraceae</taxon>
        <taxon>Asticcacaulis</taxon>
    </lineage>
</organism>
<keyword evidence="4 6" id="KW-0520">NAD</keyword>
<keyword evidence="3 6" id="KW-0521">NADP</keyword>
<keyword evidence="2 6" id="KW-0067">ATP-binding</keyword>
<sequence>MSTLPTATDNRPEHWFEHFPSPEAHGNKYDRGYAVVLGGPIHSTGASRLAARAALRVGAGLVSVACDPSALIVYATALEAVMTKPVRDVAEFAGLIGDRRVTAVLLGPAAGISERTRASVLATLIAHKPCVLDADALTVFKDDPHTLFAAIEGPCVLTPHDGEFERVFGKVNTRETELRARAAGDAAAASGAVVLLKGPETLIAHPDGRLVINRHAPPWLATAGSGDVLGGLITGLMAQGMKPFEAACAGVWLHSEAARRFGPGLIAEDLSEQIPGVLSDMTK</sequence>
<keyword evidence="5 6" id="KW-0456">Lyase</keyword>
<dbReference type="Pfam" id="PF01256">
    <property type="entry name" value="Carb_kinase"/>
    <property type="match status" value="1"/>
</dbReference>
<dbReference type="NCBIfam" id="TIGR00196">
    <property type="entry name" value="yjeF_cterm"/>
    <property type="match status" value="1"/>
</dbReference>
<evidence type="ECO:0000256" key="2">
    <source>
        <dbReference type="ARBA" id="ARBA00022840"/>
    </source>
</evidence>
<feature type="binding site" evidence="6">
    <location>
        <position position="227"/>
    </location>
    <ligand>
        <name>(6S)-NADPHX</name>
        <dbReference type="ChEBI" id="CHEBI:64076"/>
    </ligand>
</feature>
<dbReference type="InterPro" id="IPR000631">
    <property type="entry name" value="CARKD"/>
</dbReference>
<dbReference type="PANTHER" id="PTHR12592">
    <property type="entry name" value="ATP-DEPENDENT (S)-NAD(P)H-HYDRATE DEHYDRATASE FAMILY MEMBER"/>
    <property type="match status" value="1"/>
</dbReference>